<evidence type="ECO:0000256" key="1">
    <source>
        <dbReference type="SAM" id="MobiDB-lite"/>
    </source>
</evidence>
<feature type="compositionally biased region" description="Low complexity" evidence="1">
    <location>
        <begin position="140"/>
        <end position="155"/>
    </location>
</feature>
<feature type="region of interest" description="Disordered" evidence="1">
    <location>
        <begin position="24"/>
        <end position="50"/>
    </location>
</feature>
<evidence type="ECO:0000259" key="2">
    <source>
        <dbReference type="PROSITE" id="PS51782"/>
    </source>
</evidence>
<evidence type="ECO:0000313" key="4">
    <source>
        <dbReference type="Proteomes" id="UP001431784"/>
    </source>
</evidence>
<sequence>MTLFSGVALLALAACEGFDPDLRSPNNGFTTSEAAREITGQRPRPDSRGVISYPDYQVVVARSGDTVATVANRVGMSDSELARFNALTPETTLRSGEVLALPRGSGATGTSASGGDIEISTLADSAISRAETGTGQGSSPRPAATTQPAEAQPTRHVVQRGETAFIIARLYNVTPRALADWNGLDPEMRVREGQTLLIPVGQQQTQQAAAAPRPEPTTTPPGSTSPAPPPPSASTPLPAPVPSADQARAEAQAATPPAPDLSQERTEASRTTFVMPVDGRIIRAYAPGRNEGIGIAASAGANVRAAAAGTVAAITRTTGNVNIVVVRHDGGLLTVYANIDNLTVAKDARVSQGQNIGKVAAGDPSFVHFEVRRGQESVDPMRYLQ</sequence>
<feature type="compositionally biased region" description="Low complexity" evidence="1">
    <location>
        <begin position="242"/>
        <end position="255"/>
    </location>
</feature>
<organism evidence="3 4">
    <name type="scientific">Roseinatronobacter alkalisoli</name>
    <dbReference type="NCBI Taxonomy" id="3028235"/>
    <lineage>
        <taxon>Bacteria</taxon>
        <taxon>Pseudomonadati</taxon>
        <taxon>Pseudomonadota</taxon>
        <taxon>Alphaproteobacteria</taxon>
        <taxon>Rhodobacterales</taxon>
        <taxon>Paracoccaceae</taxon>
        <taxon>Roseinatronobacter</taxon>
    </lineage>
</organism>
<keyword evidence="4" id="KW-1185">Reference proteome</keyword>
<dbReference type="Proteomes" id="UP001431784">
    <property type="component" value="Unassembled WGS sequence"/>
</dbReference>
<dbReference type="CDD" id="cd00118">
    <property type="entry name" value="LysM"/>
    <property type="match status" value="1"/>
</dbReference>
<dbReference type="EMBL" id="JAQZSM010000002">
    <property type="protein sequence ID" value="MDD7970235.1"/>
    <property type="molecule type" value="Genomic_DNA"/>
</dbReference>
<feature type="domain" description="LysM" evidence="2">
    <location>
        <begin position="57"/>
        <end position="101"/>
    </location>
</feature>
<dbReference type="PANTHER" id="PTHR21666">
    <property type="entry name" value="PEPTIDASE-RELATED"/>
    <property type="match status" value="1"/>
</dbReference>
<proteinExistence type="predicted"/>
<dbReference type="PROSITE" id="PS51782">
    <property type="entry name" value="LYSM"/>
    <property type="match status" value="2"/>
</dbReference>
<feature type="compositionally biased region" description="Pro residues" evidence="1">
    <location>
        <begin position="226"/>
        <end position="241"/>
    </location>
</feature>
<gene>
    <name evidence="3" type="ORF">PUT78_03915</name>
</gene>
<dbReference type="InterPro" id="IPR018392">
    <property type="entry name" value="LysM"/>
</dbReference>
<comment type="caution">
    <text evidence="3">The sequence shown here is derived from an EMBL/GenBank/DDBJ whole genome shotgun (WGS) entry which is preliminary data.</text>
</comment>
<dbReference type="CDD" id="cd12797">
    <property type="entry name" value="M23_peptidase"/>
    <property type="match status" value="1"/>
</dbReference>
<dbReference type="InterPro" id="IPR050570">
    <property type="entry name" value="Cell_wall_metabolism_enzyme"/>
</dbReference>
<dbReference type="Gene3D" id="2.70.70.10">
    <property type="entry name" value="Glucose Permease (Domain IIA)"/>
    <property type="match status" value="1"/>
</dbReference>
<feature type="region of interest" description="Disordered" evidence="1">
    <location>
        <begin position="130"/>
        <end position="157"/>
    </location>
</feature>
<feature type="region of interest" description="Disordered" evidence="1">
    <location>
        <begin position="201"/>
        <end position="272"/>
    </location>
</feature>
<dbReference type="InterPro" id="IPR011055">
    <property type="entry name" value="Dup_hybrid_motif"/>
</dbReference>
<feature type="compositionally biased region" description="Polar residues" evidence="1">
    <location>
        <begin position="24"/>
        <end position="33"/>
    </location>
</feature>
<dbReference type="InterPro" id="IPR016047">
    <property type="entry name" value="M23ase_b-sheet_dom"/>
</dbReference>
<dbReference type="SUPFAM" id="SSF51261">
    <property type="entry name" value="Duplicated hybrid motif"/>
    <property type="match status" value="1"/>
</dbReference>
<dbReference type="RefSeq" id="WP_274350832.1">
    <property type="nucleotide sequence ID" value="NZ_JAQZSM010000002.1"/>
</dbReference>
<feature type="domain" description="LysM" evidence="2">
    <location>
        <begin position="154"/>
        <end position="198"/>
    </location>
</feature>
<dbReference type="InterPro" id="IPR036779">
    <property type="entry name" value="LysM_dom_sf"/>
</dbReference>
<evidence type="ECO:0000313" key="3">
    <source>
        <dbReference type="EMBL" id="MDD7970235.1"/>
    </source>
</evidence>
<dbReference type="SUPFAM" id="SSF54106">
    <property type="entry name" value="LysM domain"/>
    <property type="match status" value="1"/>
</dbReference>
<dbReference type="Pfam" id="PF01551">
    <property type="entry name" value="Peptidase_M23"/>
    <property type="match status" value="1"/>
</dbReference>
<dbReference type="SMART" id="SM00257">
    <property type="entry name" value="LysM"/>
    <property type="match status" value="2"/>
</dbReference>
<dbReference type="Pfam" id="PF01476">
    <property type="entry name" value="LysM"/>
    <property type="match status" value="2"/>
</dbReference>
<reference evidence="3" key="1">
    <citation type="submission" date="2023-02" db="EMBL/GenBank/DDBJ databases">
        <title>Description of Roseinatronobacter alkalisoli sp. nov., an alkaliphilic bacerium isolated from soda soil.</title>
        <authorList>
            <person name="Wei W."/>
        </authorList>
    </citation>
    <scope>NUCLEOTIDE SEQUENCE</scope>
    <source>
        <strain evidence="3">HJB301</strain>
    </source>
</reference>
<dbReference type="PANTHER" id="PTHR21666:SF270">
    <property type="entry name" value="MUREIN HYDROLASE ACTIVATOR ENVC"/>
    <property type="match status" value="1"/>
</dbReference>
<accession>A0ABT5T692</accession>
<dbReference type="Gene3D" id="3.10.350.10">
    <property type="entry name" value="LysM domain"/>
    <property type="match status" value="2"/>
</dbReference>
<name>A0ABT5T692_9RHOB</name>
<protein>
    <submittedName>
        <fullName evidence="3">Peptidoglycan DD-metalloendopeptidase family protein</fullName>
    </submittedName>
</protein>